<dbReference type="PRINTS" id="PR00463">
    <property type="entry name" value="EP450I"/>
</dbReference>
<dbReference type="VEuPathDB" id="FungiDB:RhiirA1_416162"/>
<evidence type="ECO:0000256" key="2">
    <source>
        <dbReference type="PIRSR" id="PIRSR602401-1"/>
    </source>
</evidence>
<dbReference type="InterPro" id="IPR001128">
    <property type="entry name" value="Cyt_P450"/>
</dbReference>
<accession>A0A2N0S0G6</accession>
<dbReference type="VEuPathDB" id="FungiDB:RhiirFUN_005580"/>
<protein>
    <submittedName>
        <fullName evidence="4">Cytochrome P450</fullName>
    </submittedName>
</protein>
<dbReference type="EMBL" id="LLXH01000296">
    <property type="protein sequence ID" value="PKC69050.1"/>
    <property type="molecule type" value="Genomic_DNA"/>
</dbReference>
<feature type="transmembrane region" description="Helical" evidence="3">
    <location>
        <begin position="7"/>
        <end position="29"/>
    </location>
</feature>
<keyword evidence="2" id="KW-0479">Metal-binding</keyword>
<dbReference type="PANTHER" id="PTHR24291">
    <property type="entry name" value="CYTOCHROME P450 FAMILY 4"/>
    <property type="match status" value="1"/>
</dbReference>
<evidence type="ECO:0000313" key="4">
    <source>
        <dbReference type="EMBL" id="PKC69050.1"/>
    </source>
</evidence>
<sequence length="490" mass="55479">MIDSISIVGFFLLGVIGWITYKIFIWPYYVSPLRKIPGPPSETTEPQLQWVRKYGNVIKYNGLFNKPTIFVVDPKIIQEMTSSDKAYDFFKSQNKLAIALLGNGLAFAEGDDHKRQRKMMNPAFSHSNIKEMVPTFIRVTSTLKGLIKNEINQGNSNINLTPYISKTTLDIIGSVGFSYEFNSLTSSNEIADSVFNAPLNTLRVAVILIANYIPFIKDILIGTNVEFKNACAVISRVSKKLVEEKYKEAENGELKNKDLLSLLINTNKILPDEEIMTYEELKNQAIKKIFIYLFTVTGHETTSATTCWALYLLAQHPHEQDLLREELVKVIPDKSNFNLSYDEINSLEYLNCVIKETLRMCTPVSIISRTNLKDEVFGKYFIPKNSEIFIGISAFQKSSEIWGPTADNFDPKRWLNPSLNVTNLNYSPFLGGPRGCIGNKLALAEMKIMLGMLIRNFVFQPIEGFQTRKKPFPLSKPDPYIGLAISIVES</sequence>
<comment type="similarity">
    <text evidence="1">Belongs to the cytochrome P450 family.</text>
</comment>
<reference evidence="4 5" key="2">
    <citation type="submission" date="2017-10" db="EMBL/GenBank/DDBJ databases">
        <title>Genome analyses suggest a sexual origin of heterokaryosis in a supposedly ancient asexual fungus.</title>
        <authorList>
            <person name="Corradi N."/>
            <person name="Sedzielewska K."/>
            <person name="Noel J."/>
            <person name="Charron P."/>
            <person name="Farinelli L."/>
            <person name="Marton T."/>
            <person name="Kruger M."/>
            <person name="Pelin A."/>
            <person name="Brachmann A."/>
            <person name="Corradi N."/>
        </authorList>
    </citation>
    <scope>NUCLEOTIDE SEQUENCE [LARGE SCALE GENOMIC DNA]</scope>
    <source>
        <strain evidence="4 5">A1</strain>
    </source>
</reference>
<name>A0A2N0S0G6_9GLOM</name>
<gene>
    <name evidence="4" type="ORF">RhiirA1_416162</name>
</gene>
<dbReference type="InterPro" id="IPR036396">
    <property type="entry name" value="Cyt_P450_sf"/>
</dbReference>
<reference evidence="4 5" key="1">
    <citation type="submission" date="2017-10" db="EMBL/GenBank/DDBJ databases">
        <title>Extensive intraspecific genome diversity in a model arbuscular mycorrhizal fungus.</title>
        <authorList>
            <person name="Chen E.C.H."/>
            <person name="Morin E."/>
            <person name="Baudet D."/>
            <person name="Noel J."/>
            <person name="Ndikumana S."/>
            <person name="Charron P."/>
            <person name="St-Onge C."/>
            <person name="Giorgi J."/>
            <person name="Grigoriev I.V."/>
            <person name="Roux C."/>
            <person name="Martin F.M."/>
            <person name="Corradi N."/>
        </authorList>
    </citation>
    <scope>NUCLEOTIDE SEQUENCE [LARGE SCALE GENOMIC DNA]</scope>
    <source>
        <strain evidence="4 5">A1</strain>
    </source>
</reference>
<keyword evidence="2" id="KW-0408">Iron</keyword>
<dbReference type="PANTHER" id="PTHR24291:SF175">
    <property type="entry name" value="CYTOCHROME P450"/>
    <property type="match status" value="1"/>
</dbReference>
<dbReference type="VEuPathDB" id="FungiDB:FUN_005864"/>
<keyword evidence="3" id="KW-0472">Membrane</keyword>
<dbReference type="GO" id="GO:0004497">
    <property type="term" value="F:monooxygenase activity"/>
    <property type="evidence" value="ECO:0007669"/>
    <property type="project" value="InterPro"/>
</dbReference>
<keyword evidence="3" id="KW-0812">Transmembrane</keyword>
<feature type="binding site" description="axial binding residue" evidence="2">
    <location>
        <position position="436"/>
    </location>
    <ligand>
        <name>heme</name>
        <dbReference type="ChEBI" id="CHEBI:30413"/>
    </ligand>
    <ligandPart>
        <name>Fe</name>
        <dbReference type="ChEBI" id="CHEBI:18248"/>
    </ligandPart>
</feature>
<dbReference type="InterPro" id="IPR050196">
    <property type="entry name" value="Cytochrome_P450_Monoox"/>
</dbReference>
<proteinExistence type="inferred from homology"/>
<dbReference type="GO" id="GO:0020037">
    <property type="term" value="F:heme binding"/>
    <property type="evidence" value="ECO:0007669"/>
    <property type="project" value="InterPro"/>
</dbReference>
<dbReference type="GO" id="GO:0005506">
    <property type="term" value="F:iron ion binding"/>
    <property type="evidence" value="ECO:0007669"/>
    <property type="project" value="InterPro"/>
</dbReference>
<dbReference type="AlphaFoldDB" id="A0A2N0S0G6"/>
<dbReference type="PRINTS" id="PR00385">
    <property type="entry name" value="P450"/>
</dbReference>
<evidence type="ECO:0000256" key="1">
    <source>
        <dbReference type="ARBA" id="ARBA00010617"/>
    </source>
</evidence>
<evidence type="ECO:0000313" key="5">
    <source>
        <dbReference type="Proteomes" id="UP000232688"/>
    </source>
</evidence>
<dbReference type="Proteomes" id="UP000232688">
    <property type="component" value="Unassembled WGS sequence"/>
</dbReference>
<dbReference type="GO" id="GO:0016705">
    <property type="term" value="F:oxidoreductase activity, acting on paired donors, with incorporation or reduction of molecular oxygen"/>
    <property type="evidence" value="ECO:0007669"/>
    <property type="project" value="InterPro"/>
</dbReference>
<comment type="cofactor">
    <cofactor evidence="2">
        <name>heme</name>
        <dbReference type="ChEBI" id="CHEBI:30413"/>
    </cofactor>
</comment>
<dbReference type="InterPro" id="IPR002401">
    <property type="entry name" value="Cyt_P450_E_grp-I"/>
</dbReference>
<evidence type="ECO:0000256" key="3">
    <source>
        <dbReference type="SAM" id="Phobius"/>
    </source>
</evidence>
<dbReference type="SUPFAM" id="SSF48264">
    <property type="entry name" value="Cytochrome P450"/>
    <property type="match status" value="1"/>
</dbReference>
<organism evidence="4 5">
    <name type="scientific">Rhizophagus irregularis</name>
    <dbReference type="NCBI Taxonomy" id="588596"/>
    <lineage>
        <taxon>Eukaryota</taxon>
        <taxon>Fungi</taxon>
        <taxon>Fungi incertae sedis</taxon>
        <taxon>Mucoromycota</taxon>
        <taxon>Glomeromycotina</taxon>
        <taxon>Glomeromycetes</taxon>
        <taxon>Glomerales</taxon>
        <taxon>Glomeraceae</taxon>
        <taxon>Rhizophagus</taxon>
    </lineage>
</organism>
<comment type="caution">
    <text evidence="4">The sequence shown here is derived from an EMBL/GenBank/DDBJ whole genome shotgun (WGS) entry which is preliminary data.</text>
</comment>
<dbReference type="Gene3D" id="1.10.630.10">
    <property type="entry name" value="Cytochrome P450"/>
    <property type="match status" value="1"/>
</dbReference>
<keyword evidence="3" id="KW-1133">Transmembrane helix</keyword>
<keyword evidence="2" id="KW-0349">Heme</keyword>
<dbReference type="Pfam" id="PF00067">
    <property type="entry name" value="p450"/>
    <property type="match status" value="1"/>
</dbReference>